<reference evidence="3" key="1">
    <citation type="submission" date="2014-11" db="EMBL/GenBank/DDBJ databases">
        <title>Genome sequencing of Roseivirga sp. D-25.</title>
        <authorList>
            <person name="Selvaratnam C."/>
            <person name="Thevarajoo S."/>
            <person name="Goh K.M."/>
            <person name="Eee R."/>
            <person name="Chan K.-G."/>
            <person name="Chong C.S."/>
        </authorList>
    </citation>
    <scope>NUCLEOTIDE SEQUENCE [LARGE SCALE GENOMIC DNA]</scope>
    <source>
        <strain evidence="3">D-25</strain>
    </source>
</reference>
<dbReference type="PATRIC" id="fig|1566026.4.peg.1086"/>
<accession>A0A0L8AIR0</accession>
<dbReference type="Proteomes" id="UP000036908">
    <property type="component" value="Unassembled WGS sequence"/>
</dbReference>
<evidence type="ECO:0000313" key="3">
    <source>
        <dbReference type="Proteomes" id="UP000036908"/>
    </source>
</evidence>
<dbReference type="EMBL" id="JSVA01000016">
    <property type="protein sequence ID" value="KOF02112.1"/>
    <property type="molecule type" value="Genomic_DNA"/>
</dbReference>
<evidence type="ECO:0000313" key="2">
    <source>
        <dbReference type="EMBL" id="KOF02112.1"/>
    </source>
</evidence>
<keyword evidence="3" id="KW-1185">Reference proteome</keyword>
<feature type="chain" id="PRO_5005580075" description="Porin" evidence="1">
    <location>
        <begin position="22"/>
        <end position="420"/>
    </location>
</feature>
<gene>
    <name evidence="2" type="ORF">OB69_13885</name>
</gene>
<keyword evidence="1" id="KW-0732">Signal</keyword>
<comment type="caution">
    <text evidence="2">The sequence shown here is derived from an EMBL/GenBank/DDBJ whole genome shotgun (WGS) entry which is preliminary data.</text>
</comment>
<name>A0A0L8AIR0_9BACT</name>
<dbReference type="SUPFAM" id="SSF56935">
    <property type="entry name" value="Porins"/>
    <property type="match status" value="1"/>
</dbReference>
<organism evidence="2 3">
    <name type="scientific">Roseivirga seohaensis subsp. aquiponti</name>
    <dbReference type="NCBI Taxonomy" id="1566026"/>
    <lineage>
        <taxon>Bacteria</taxon>
        <taxon>Pseudomonadati</taxon>
        <taxon>Bacteroidota</taxon>
        <taxon>Cytophagia</taxon>
        <taxon>Cytophagales</taxon>
        <taxon>Roseivirgaceae</taxon>
        <taxon>Roseivirga</taxon>
    </lineage>
</organism>
<evidence type="ECO:0008006" key="4">
    <source>
        <dbReference type="Google" id="ProtNLM"/>
    </source>
</evidence>
<protein>
    <recommendedName>
        <fullName evidence="4">Porin</fullName>
    </recommendedName>
</protein>
<feature type="signal peptide" evidence="1">
    <location>
        <begin position="1"/>
        <end position="21"/>
    </location>
</feature>
<dbReference type="RefSeq" id="WP_053224338.1">
    <property type="nucleotide sequence ID" value="NZ_JSVA01000016.1"/>
</dbReference>
<sequence>MKNFKTTFLALFLLSSVASFAQVDLRSPLQFRRDAGKKGINVFETSKADTVIFEGINVRVGGDFALQFQGLSHENSIVGDPLVDLASNFSLPTANLNLDVQLADGMRLHLRTYLSSRHHTESYVKGGYLQMDKLDFIKEGFLSELMEIATIRVGMDQINYGDAQFRRSDNAMTIYNPFVSNYIMDAFTTEPFFEVTLQPSDFILVAGVTNGRLNQSPVKGDDGMVVYSKVGWDKQMNDDLRLRLTGSLYSSSDKSTRDYIYGGDRAGGRYYSTLATVANGGSDFDPRFNPGFGSQTAIQFNPFVKFKGLEFFGVMEFVNNGNDAVGGSFTQVGLEGLYRFGMNEQWYFGGRYNNVSGEKSDLASTNEISRMNLGGGWFMTNNVLVKLEYVNQEYSGAGFANSRFQDGKFNGVVLEAAISF</sequence>
<proteinExistence type="predicted"/>
<evidence type="ECO:0000256" key="1">
    <source>
        <dbReference type="SAM" id="SignalP"/>
    </source>
</evidence>
<dbReference type="AlphaFoldDB" id="A0A0L8AIR0"/>
<dbReference type="OrthoDB" id="638836at2"/>